<dbReference type="Proteomes" id="UP000256645">
    <property type="component" value="Unassembled WGS sequence"/>
</dbReference>
<dbReference type="AlphaFoldDB" id="A0A3D8QAC7"/>
<keyword evidence="1" id="KW-0812">Transmembrane</keyword>
<sequence length="471" mass="51442">MNPKHEFSAVQQDGDDETATAIPLRDLQDAPVSLPTPRAPMTKAQWAWQFLHPAAWILLLCIGGPILLHQLALHYIDSVAPVNSSDTALERYGTVATSACAPTSIWTSWAALFEINIRTGKLSFTSAKIIDVFFDLVVGRGGQACLAYIAYRVYSDVLVRITETGQVAYGLFAAIALCPHDLMTIGTGVASLSVTKTFRLRLLLIWTMLAMAYVVAFPTLISTATSLVGATTTAIQLPNNATAPIDAYVTSASYSLADTGLANKPSPWIVPVADINAVGDNMCNILFLGTHPYTFVDGSAIVVNHTTYAVSNNTQTTCGFYYGGTFYPAHVSTQKSVTNIDKYFIDQIVCMPDGHNYQWGASWELLLLLLILQSVWSLSVLLVWIEVTRGSQLVQRGRRMGMWRTILDLSEPLRMRLGPGIGMYSQDDLVRVVRDLPPVHYEVKVEGMQDGGYIQDVHLVSGLDTAVTSTL</sequence>
<protein>
    <submittedName>
        <fullName evidence="2">Uncharacterized protein</fullName>
    </submittedName>
</protein>
<reference evidence="2 3" key="1">
    <citation type="journal article" date="2018" name="IMA Fungus">
        <title>IMA Genome-F 9: Draft genome sequence of Annulohypoxylon stygium, Aspergillus mulundensis, Berkeleyomyces basicola (syn. Thielaviopsis basicola), Ceratocystis smalleyi, two Cercospora beticola strains, Coleophoma cylindrospora, Fusarium fracticaudum, Phialophora cf. hyalina, and Morchella septimelata.</title>
        <authorList>
            <person name="Wingfield B.D."/>
            <person name="Bills G.F."/>
            <person name="Dong Y."/>
            <person name="Huang W."/>
            <person name="Nel W.J."/>
            <person name="Swalarsk-Parry B.S."/>
            <person name="Vaghefi N."/>
            <person name="Wilken P.M."/>
            <person name="An Z."/>
            <person name="de Beer Z.W."/>
            <person name="De Vos L."/>
            <person name="Chen L."/>
            <person name="Duong T.A."/>
            <person name="Gao Y."/>
            <person name="Hammerbacher A."/>
            <person name="Kikkert J.R."/>
            <person name="Li Y."/>
            <person name="Li H."/>
            <person name="Li K."/>
            <person name="Li Q."/>
            <person name="Liu X."/>
            <person name="Ma X."/>
            <person name="Naidoo K."/>
            <person name="Pethybridge S.J."/>
            <person name="Sun J."/>
            <person name="Steenkamp E.T."/>
            <person name="van der Nest M.A."/>
            <person name="van Wyk S."/>
            <person name="Wingfield M.J."/>
            <person name="Xiong C."/>
            <person name="Yue Q."/>
            <person name="Zhang X."/>
        </authorList>
    </citation>
    <scope>NUCLEOTIDE SEQUENCE [LARGE SCALE GENOMIC DNA]</scope>
    <source>
        <strain evidence="2 3">BP6252</strain>
    </source>
</reference>
<dbReference type="STRING" id="1849047.A0A3D8QAC7"/>
<keyword evidence="1" id="KW-1133">Transmembrane helix</keyword>
<comment type="caution">
    <text evidence="2">The sequence shown here is derived from an EMBL/GenBank/DDBJ whole genome shotgun (WGS) entry which is preliminary data.</text>
</comment>
<organism evidence="2 3">
    <name type="scientific">Coleophoma cylindrospora</name>
    <dbReference type="NCBI Taxonomy" id="1849047"/>
    <lineage>
        <taxon>Eukaryota</taxon>
        <taxon>Fungi</taxon>
        <taxon>Dikarya</taxon>
        <taxon>Ascomycota</taxon>
        <taxon>Pezizomycotina</taxon>
        <taxon>Leotiomycetes</taxon>
        <taxon>Helotiales</taxon>
        <taxon>Dermateaceae</taxon>
        <taxon>Coleophoma</taxon>
    </lineage>
</organism>
<feature type="transmembrane region" description="Helical" evidence="1">
    <location>
        <begin position="202"/>
        <end position="221"/>
    </location>
</feature>
<dbReference type="EMBL" id="PDLM01000017">
    <property type="protein sequence ID" value="RDW58617.1"/>
    <property type="molecule type" value="Genomic_DNA"/>
</dbReference>
<feature type="transmembrane region" description="Helical" evidence="1">
    <location>
        <begin position="46"/>
        <end position="68"/>
    </location>
</feature>
<evidence type="ECO:0000256" key="1">
    <source>
        <dbReference type="SAM" id="Phobius"/>
    </source>
</evidence>
<dbReference type="OrthoDB" id="3903561at2759"/>
<keyword evidence="1" id="KW-0472">Membrane</keyword>
<accession>A0A3D8QAC7</accession>
<gene>
    <name evidence="2" type="ORF">BP6252_13093</name>
</gene>
<evidence type="ECO:0000313" key="3">
    <source>
        <dbReference type="Proteomes" id="UP000256645"/>
    </source>
</evidence>
<proteinExistence type="predicted"/>
<keyword evidence="3" id="KW-1185">Reference proteome</keyword>
<evidence type="ECO:0000313" key="2">
    <source>
        <dbReference type="EMBL" id="RDW58617.1"/>
    </source>
</evidence>
<feature type="transmembrane region" description="Helical" evidence="1">
    <location>
        <begin position="365"/>
        <end position="385"/>
    </location>
</feature>
<name>A0A3D8QAC7_9HELO</name>